<reference evidence="1" key="1">
    <citation type="submission" date="2023-06" db="EMBL/GenBank/DDBJ databases">
        <title>Genome-scale phylogeny and comparative genomics of the fungal order Sordariales.</title>
        <authorList>
            <consortium name="Lawrence Berkeley National Laboratory"/>
            <person name="Hensen N."/>
            <person name="Bonometti L."/>
            <person name="Westerberg I."/>
            <person name="Brannstrom I.O."/>
            <person name="Guillou S."/>
            <person name="Cros-Aarteil S."/>
            <person name="Calhoun S."/>
            <person name="Haridas S."/>
            <person name="Kuo A."/>
            <person name="Mondo S."/>
            <person name="Pangilinan J."/>
            <person name="Riley R."/>
            <person name="Labutti K."/>
            <person name="Andreopoulos B."/>
            <person name="Lipzen A."/>
            <person name="Chen C."/>
            <person name="Yanf M."/>
            <person name="Daum C."/>
            <person name="Ng V."/>
            <person name="Clum A."/>
            <person name="Steindorff A."/>
            <person name="Ohm R."/>
            <person name="Martin F."/>
            <person name="Silar P."/>
            <person name="Natvig D."/>
            <person name="Lalanne C."/>
            <person name="Gautier V."/>
            <person name="Ament-Velasquez S.L."/>
            <person name="Kruys A."/>
            <person name="Hutchinson M.I."/>
            <person name="Powell A.J."/>
            <person name="Barry K."/>
            <person name="Miller A.N."/>
            <person name="Grigoriev I.V."/>
            <person name="Debuchy R."/>
            <person name="Gladieux P."/>
            <person name="Thoren M.H."/>
            <person name="Johannesson H."/>
        </authorList>
    </citation>
    <scope>NUCLEOTIDE SEQUENCE</scope>
    <source>
        <strain evidence="1">CBS 606.72</strain>
    </source>
</reference>
<sequence>MPRLIHLPVEILHGICSQLCLHCSGSGIACADPEPFAKRGSAKRSDELRHLRHPIYNLAALCKTSRLLHDIAKPYLYHCIKWSPDATNPRPFLRLAEQLITNSKLAGLVGAIEIDCIELGPISPTSDFTMLINSEIRRHTDNRFNIYLHQWFEVKVDKIVLQTVLMNTPAVRELKLNLLRGVAPSPLPLSNRVFLPALRKLHIDAAGSNRGGWRPDVEPFLKISHNLTTLSLAHIDHIGNDSIERMQNIVELTLDSCKLSKSSLASLIGTCTHLEAFRMYRPSQAFPKDSEAVYSHQLVCPASTVAALEKHKKTLRSLCLYMEVRPHCHRTGLDTKDVDFHEFESLENLCVRLHDLRCSESDAADELCFDTLDNLKATNDPSDPRCQDGYLASILPNSIRKIYLVDELHPREGVAIVSANLWGLDTALESFPNLEEVSIPGIIWAQTMSNRSLVAKGAKPDLAAAERLRKLGRTWAQRGGPKLIDTPPVGDLLETWL</sequence>
<dbReference type="Proteomes" id="UP001175000">
    <property type="component" value="Unassembled WGS sequence"/>
</dbReference>
<accession>A0AA39W9Z2</accession>
<keyword evidence="2" id="KW-1185">Reference proteome</keyword>
<dbReference type="Gene3D" id="3.80.10.10">
    <property type="entry name" value="Ribonuclease Inhibitor"/>
    <property type="match status" value="1"/>
</dbReference>
<gene>
    <name evidence="1" type="ORF">B0T14DRAFT_314705</name>
</gene>
<dbReference type="PROSITE" id="PS51257">
    <property type="entry name" value="PROKAR_LIPOPROTEIN"/>
    <property type="match status" value="1"/>
</dbReference>
<comment type="caution">
    <text evidence="1">The sequence shown here is derived from an EMBL/GenBank/DDBJ whole genome shotgun (WGS) entry which is preliminary data.</text>
</comment>
<organism evidence="1 2">
    <name type="scientific">Immersiella caudata</name>
    <dbReference type="NCBI Taxonomy" id="314043"/>
    <lineage>
        <taxon>Eukaryota</taxon>
        <taxon>Fungi</taxon>
        <taxon>Dikarya</taxon>
        <taxon>Ascomycota</taxon>
        <taxon>Pezizomycotina</taxon>
        <taxon>Sordariomycetes</taxon>
        <taxon>Sordariomycetidae</taxon>
        <taxon>Sordariales</taxon>
        <taxon>Lasiosphaeriaceae</taxon>
        <taxon>Immersiella</taxon>
    </lineage>
</organism>
<dbReference type="AlphaFoldDB" id="A0AA39W9Z2"/>
<name>A0AA39W9Z2_9PEZI</name>
<evidence type="ECO:0000313" key="1">
    <source>
        <dbReference type="EMBL" id="KAK0610857.1"/>
    </source>
</evidence>
<dbReference type="SUPFAM" id="SSF52047">
    <property type="entry name" value="RNI-like"/>
    <property type="match status" value="1"/>
</dbReference>
<evidence type="ECO:0000313" key="2">
    <source>
        <dbReference type="Proteomes" id="UP001175000"/>
    </source>
</evidence>
<dbReference type="EMBL" id="JAULSU010000007">
    <property type="protein sequence ID" value="KAK0610857.1"/>
    <property type="molecule type" value="Genomic_DNA"/>
</dbReference>
<dbReference type="InterPro" id="IPR032675">
    <property type="entry name" value="LRR_dom_sf"/>
</dbReference>
<protein>
    <recommendedName>
        <fullName evidence="3">F-box domain-containing protein</fullName>
    </recommendedName>
</protein>
<proteinExistence type="predicted"/>
<evidence type="ECO:0008006" key="3">
    <source>
        <dbReference type="Google" id="ProtNLM"/>
    </source>
</evidence>